<evidence type="ECO:0000256" key="6">
    <source>
        <dbReference type="ARBA" id="ARBA00023004"/>
    </source>
</evidence>
<comment type="similarity">
    <text evidence="1 11">Belongs to the catalase family.</text>
</comment>
<dbReference type="EC" id="1.11.1.6" evidence="11"/>
<sequence length="505" mass="56357">MSDERRPTTTTDSGIPAPSDEFSLTVGPQGPTVLHDHYTVQKIQHFNRERVPERVVHAKGSGAHGFFEVTNDVSQFTKADLFQPGKRTPMFARFSTVAGEQGFADTVRDPRGFALKFYTEQGNYDLVGNNTPVFFVRDASKFQDFIHSQKRLPDTGMRSNDMQWDFWTLSPESAHQVLILMSDRGIPRTYRHMHGFGSHTFSWMNAGGEKFFIKYHFKTAQGIENFTQAEGDAMSAEDPDFHRRDLRTAIDSGNAPEWRLEVQVMPFEEAENYRFNPFDLTKVWPHGDYPAIEVGRMVLDRNPANFFAEVEQAGFSPANLVPGIGLSPDKMLMGRIFSYHDTHLHRIGANHEQLPINAPKVPVHSYNKDGQMTYRHAGDQPVYAPNSHGGPAADPAGAADITWSVAGDEIGRYANAKHAEDDDFGQAGTLYREVMSDADRDHLVENVVGHASDEVATSTQERVVAYWSAVDPGLGTRIASGLGINQREGRFARSSQTVAEHANRA</sequence>
<protein>
    <recommendedName>
        <fullName evidence="11">Catalase</fullName>
        <ecNumber evidence="11">1.11.1.6</ecNumber>
    </recommendedName>
</protein>
<name>A0A9X3N924_9ACTN</name>
<evidence type="ECO:0000256" key="3">
    <source>
        <dbReference type="ARBA" id="ARBA00022617"/>
    </source>
</evidence>
<dbReference type="Gene3D" id="2.40.180.10">
    <property type="entry name" value="Catalase core domain"/>
    <property type="match status" value="1"/>
</dbReference>
<dbReference type="InterPro" id="IPR010582">
    <property type="entry name" value="Catalase_immune_responsive"/>
</dbReference>
<dbReference type="GO" id="GO:0020037">
    <property type="term" value="F:heme binding"/>
    <property type="evidence" value="ECO:0007669"/>
    <property type="project" value="InterPro"/>
</dbReference>
<dbReference type="InterPro" id="IPR024711">
    <property type="entry name" value="Catalase_clade1/3"/>
</dbReference>
<dbReference type="RefSeq" id="WP_270026407.1">
    <property type="nucleotide sequence ID" value="NZ_JAPDDP010000030.1"/>
</dbReference>
<dbReference type="InterPro" id="IPR024708">
    <property type="entry name" value="Catalase_AS"/>
</dbReference>
<feature type="active site" evidence="9">
    <location>
        <position position="129"/>
    </location>
</feature>
<evidence type="ECO:0000256" key="12">
    <source>
        <dbReference type="SAM" id="MobiDB-lite"/>
    </source>
</evidence>
<dbReference type="PANTHER" id="PTHR11465:SF9">
    <property type="entry name" value="CATALASE"/>
    <property type="match status" value="1"/>
</dbReference>
<keyword evidence="3 10" id="KW-0349">Heme</keyword>
<keyword evidence="6 10" id="KW-0408">Iron</keyword>
<keyword evidence="5 11" id="KW-0560">Oxidoreductase</keyword>
<dbReference type="GO" id="GO:0042542">
    <property type="term" value="P:response to hydrogen peroxide"/>
    <property type="evidence" value="ECO:0007669"/>
    <property type="project" value="TreeGrafter"/>
</dbReference>
<dbReference type="InterPro" id="IPR002226">
    <property type="entry name" value="Catalase_haem_BS"/>
</dbReference>
<dbReference type="EMBL" id="JAPDDP010000030">
    <property type="protein sequence ID" value="MDA0182048.1"/>
    <property type="molecule type" value="Genomic_DNA"/>
</dbReference>
<evidence type="ECO:0000256" key="4">
    <source>
        <dbReference type="ARBA" id="ARBA00022723"/>
    </source>
</evidence>
<dbReference type="PRINTS" id="PR00067">
    <property type="entry name" value="CATALASE"/>
</dbReference>
<keyword evidence="4 10" id="KW-0479">Metal-binding</keyword>
<evidence type="ECO:0000313" key="14">
    <source>
        <dbReference type="EMBL" id="MDA0182048.1"/>
    </source>
</evidence>
<evidence type="ECO:0000313" key="15">
    <source>
        <dbReference type="Proteomes" id="UP001147653"/>
    </source>
</evidence>
<dbReference type="Pfam" id="PF00199">
    <property type="entry name" value="Catalase"/>
    <property type="match status" value="1"/>
</dbReference>
<keyword evidence="15" id="KW-1185">Reference proteome</keyword>
<dbReference type="GO" id="GO:0005737">
    <property type="term" value="C:cytoplasm"/>
    <property type="evidence" value="ECO:0007669"/>
    <property type="project" value="TreeGrafter"/>
</dbReference>
<proteinExistence type="inferred from homology"/>
<dbReference type="GO" id="GO:0004096">
    <property type="term" value="F:catalase activity"/>
    <property type="evidence" value="ECO:0007669"/>
    <property type="project" value="UniProtKB-EC"/>
</dbReference>
<evidence type="ECO:0000256" key="5">
    <source>
        <dbReference type="ARBA" id="ARBA00023002"/>
    </source>
</evidence>
<evidence type="ECO:0000256" key="9">
    <source>
        <dbReference type="PIRSR" id="PIRSR038928-1"/>
    </source>
</evidence>
<dbReference type="PROSITE" id="PS00437">
    <property type="entry name" value="CATALASE_1"/>
    <property type="match status" value="1"/>
</dbReference>
<comment type="caution">
    <text evidence="14">The sequence shown here is derived from an EMBL/GenBank/DDBJ whole genome shotgun (WGS) entry which is preliminary data.</text>
</comment>
<dbReference type="FunFam" id="2.40.180.10:FF:000001">
    <property type="entry name" value="Catalase"/>
    <property type="match status" value="1"/>
</dbReference>
<dbReference type="InterPro" id="IPR011614">
    <property type="entry name" value="Catalase_core"/>
</dbReference>
<evidence type="ECO:0000259" key="13">
    <source>
        <dbReference type="SMART" id="SM01060"/>
    </source>
</evidence>
<organism evidence="14 15">
    <name type="scientific">Solirubrobacter phytolaccae</name>
    <dbReference type="NCBI Taxonomy" id="1404360"/>
    <lineage>
        <taxon>Bacteria</taxon>
        <taxon>Bacillati</taxon>
        <taxon>Actinomycetota</taxon>
        <taxon>Thermoleophilia</taxon>
        <taxon>Solirubrobacterales</taxon>
        <taxon>Solirubrobacteraceae</taxon>
        <taxon>Solirubrobacter</taxon>
    </lineage>
</organism>
<accession>A0A9X3N924</accession>
<dbReference type="InterPro" id="IPR020835">
    <property type="entry name" value="Catalase_sf"/>
</dbReference>
<dbReference type="GO" id="GO:0042744">
    <property type="term" value="P:hydrogen peroxide catabolic process"/>
    <property type="evidence" value="ECO:0007669"/>
    <property type="project" value="UniProtKB-KW"/>
</dbReference>
<evidence type="ECO:0000256" key="8">
    <source>
        <dbReference type="ARBA" id="ARBA00049254"/>
    </source>
</evidence>
<dbReference type="InterPro" id="IPR018028">
    <property type="entry name" value="Catalase"/>
</dbReference>
<dbReference type="SMART" id="SM01060">
    <property type="entry name" value="Catalase"/>
    <property type="match status" value="1"/>
</dbReference>
<reference evidence="14" key="1">
    <citation type="submission" date="2022-10" db="EMBL/GenBank/DDBJ databases">
        <title>The WGS of Solirubrobacter phytolaccae KCTC 29190.</title>
        <authorList>
            <person name="Jiang Z."/>
        </authorList>
    </citation>
    <scope>NUCLEOTIDE SEQUENCE</scope>
    <source>
        <strain evidence="14">KCTC 29190</strain>
    </source>
</reference>
<evidence type="ECO:0000256" key="11">
    <source>
        <dbReference type="RuleBase" id="RU000498"/>
    </source>
</evidence>
<keyword evidence="2 11" id="KW-0575">Peroxidase</keyword>
<dbReference type="SUPFAM" id="SSF56634">
    <property type="entry name" value="Heme-dependent catalase-like"/>
    <property type="match status" value="1"/>
</dbReference>
<keyword evidence="7 11" id="KW-0376">Hydrogen peroxide</keyword>
<evidence type="ECO:0000256" key="7">
    <source>
        <dbReference type="ARBA" id="ARBA00023324"/>
    </source>
</evidence>
<dbReference type="PIRSF" id="PIRSF038928">
    <property type="entry name" value="Catalase_clade1-3"/>
    <property type="match status" value="1"/>
</dbReference>
<dbReference type="Pfam" id="PF06628">
    <property type="entry name" value="Catalase-rel"/>
    <property type="match status" value="1"/>
</dbReference>
<evidence type="ECO:0000256" key="10">
    <source>
        <dbReference type="PIRSR" id="PIRSR038928-2"/>
    </source>
</evidence>
<dbReference type="PROSITE" id="PS51402">
    <property type="entry name" value="CATALASE_3"/>
    <property type="match status" value="1"/>
</dbReference>
<comment type="cofactor">
    <cofactor evidence="10">
        <name>heme</name>
        <dbReference type="ChEBI" id="CHEBI:30413"/>
    </cofactor>
</comment>
<dbReference type="InterPro" id="IPR040333">
    <property type="entry name" value="Catalase_3"/>
</dbReference>
<dbReference type="CDD" id="cd08156">
    <property type="entry name" value="catalase_clade_3"/>
    <property type="match status" value="1"/>
</dbReference>
<feature type="region of interest" description="Disordered" evidence="12">
    <location>
        <begin position="1"/>
        <end position="21"/>
    </location>
</feature>
<dbReference type="PROSITE" id="PS00438">
    <property type="entry name" value="CATALASE_2"/>
    <property type="match status" value="1"/>
</dbReference>
<evidence type="ECO:0000256" key="2">
    <source>
        <dbReference type="ARBA" id="ARBA00022559"/>
    </source>
</evidence>
<comment type="catalytic activity">
    <reaction evidence="8 11">
        <text>2 H2O2 = O2 + 2 H2O</text>
        <dbReference type="Rhea" id="RHEA:20309"/>
        <dbReference type="ChEBI" id="CHEBI:15377"/>
        <dbReference type="ChEBI" id="CHEBI:15379"/>
        <dbReference type="ChEBI" id="CHEBI:16240"/>
        <dbReference type="EC" id="1.11.1.6"/>
    </reaction>
</comment>
<evidence type="ECO:0000256" key="1">
    <source>
        <dbReference type="ARBA" id="ARBA00005329"/>
    </source>
</evidence>
<feature type="domain" description="Catalase core" evidence="13">
    <location>
        <begin position="10"/>
        <end position="392"/>
    </location>
</feature>
<dbReference type="Proteomes" id="UP001147653">
    <property type="component" value="Unassembled WGS sequence"/>
</dbReference>
<dbReference type="AlphaFoldDB" id="A0A9X3N924"/>
<feature type="active site" evidence="9">
    <location>
        <position position="57"/>
    </location>
</feature>
<gene>
    <name evidence="14" type="ORF">OJ997_17215</name>
</gene>
<dbReference type="PANTHER" id="PTHR11465">
    <property type="entry name" value="CATALASE"/>
    <property type="match status" value="1"/>
</dbReference>
<dbReference type="GO" id="GO:0046872">
    <property type="term" value="F:metal ion binding"/>
    <property type="evidence" value="ECO:0007669"/>
    <property type="project" value="UniProtKB-KW"/>
</dbReference>
<feature type="binding site" description="axial binding residue" evidence="10">
    <location>
        <position position="339"/>
    </location>
    <ligand>
        <name>heme</name>
        <dbReference type="ChEBI" id="CHEBI:30413"/>
    </ligand>
    <ligandPart>
        <name>Fe</name>
        <dbReference type="ChEBI" id="CHEBI:18248"/>
    </ligandPart>
</feature>